<dbReference type="EMBL" id="KC632296">
    <property type="protein sequence ID" value="AGM32110.1"/>
    <property type="molecule type" value="mRNA"/>
</dbReference>
<evidence type="ECO:0000313" key="1">
    <source>
        <dbReference type="EMBL" id="AGM32110.1"/>
    </source>
</evidence>
<protein>
    <submittedName>
        <fullName evidence="1">Uncharacterized protein</fullName>
    </submittedName>
</protein>
<name>R4ULZ7_COPFO</name>
<organism evidence="1">
    <name type="scientific">Coptotermes formosanus</name>
    <name type="common">Formosan subterranean termite</name>
    <dbReference type="NCBI Taxonomy" id="36987"/>
    <lineage>
        <taxon>Eukaryota</taxon>
        <taxon>Metazoa</taxon>
        <taxon>Ecdysozoa</taxon>
        <taxon>Arthropoda</taxon>
        <taxon>Hexapoda</taxon>
        <taxon>Insecta</taxon>
        <taxon>Pterygota</taxon>
        <taxon>Neoptera</taxon>
        <taxon>Polyneoptera</taxon>
        <taxon>Dictyoptera</taxon>
        <taxon>Blattodea</taxon>
        <taxon>Blattoidea</taxon>
        <taxon>Termitoidae</taxon>
        <taxon>Rhinotermitidae</taxon>
        <taxon>Coptotermes</taxon>
    </lineage>
</organism>
<proteinExistence type="evidence at transcript level"/>
<accession>R4ULZ7</accession>
<reference evidence="1" key="1">
    <citation type="submission" date="2013-02" db="EMBL/GenBank/DDBJ databases">
        <title>Immune-Related transcriptome of Coptotermes formosanus Shiraki workers: the defense mechanism.</title>
        <authorList>
            <person name="Hussain A."/>
            <person name="Li Y.F."/>
            <person name="Wen S.Y."/>
        </authorList>
    </citation>
    <scope>NUCLEOTIDE SEQUENCE</scope>
</reference>
<dbReference type="AlphaFoldDB" id="R4ULZ7"/>
<sequence length="127" mass="15002">MCLNYGCYDWTIPCIKNEALFVYLYYFELKVNDMKRSSFEMVNCSVFYISPNTTYLYLVVEDGLSDCRGVSRMWLSSSFEKRYETKILSLYLSSASNNIHIKEMCTCFVEEFIGHGVDSKVFFFMYE</sequence>